<feature type="transmembrane region" description="Helical" evidence="9">
    <location>
        <begin position="61"/>
        <end position="81"/>
    </location>
</feature>
<comment type="similarity">
    <text evidence="1">Belongs to the synaptobrevin family.</text>
</comment>
<dbReference type="AlphaFoldDB" id="H2XUP2"/>
<dbReference type="GO" id="GO:0019905">
    <property type="term" value="F:syntaxin binding"/>
    <property type="evidence" value="ECO:0000318"/>
    <property type="project" value="GO_Central"/>
</dbReference>
<dbReference type="OMA" id="MNIDKIM"/>
<dbReference type="Proteomes" id="UP000008144">
    <property type="component" value="Unassembled WGS sequence"/>
</dbReference>
<keyword evidence="6 9" id="KW-0472">Membrane</keyword>
<keyword evidence="5 9" id="KW-1133">Transmembrane helix</keyword>
<dbReference type="PROSITE" id="PS50892">
    <property type="entry name" value="V_SNARE"/>
    <property type="match status" value="1"/>
</dbReference>
<evidence type="ECO:0000256" key="8">
    <source>
        <dbReference type="PROSITE-ProRule" id="PRU00290"/>
    </source>
</evidence>
<evidence type="ECO:0000259" key="10">
    <source>
        <dbReference type="PROSITE" id="PS50892"/>
    </source>
</evidence>
<dbReference type="PIRSF" id="PIRSF005409">
    <property type="entry name" value="Synaptobrevin_euk"/>
    <property type="match status" value="1"/>
</dbReference>
<dbReference type="GO" id="GO:0015031">
    <property type="term" value="P:protein transport"/>
    <property type="evidence" value="ECO:0007669"/>
    <property type="project" value="UniProtKB-KW"/>
</dbReference>
<evidence type="ECO:0000256" key="9">
    <source>
        <dbReference type="SAM" id="Phobius"/>
    </source>
</evidence>
<dbReference type="GO" id="GO:0031201">
    <property type="term" value="C:SNARE complex"/>
    <property type="evidence" value="ECO:0000318"/>
    <property type="project" value="GO_Central"/>
</dbReference>
<keyword evidence="2" id="KW-0813">Transport</keyword>
<evidence type="ECO:0000256" key="6">
    <source>
        <dbReference type="ARBA" id="ARBA00023136"/>
    </source>
</evidence>
<reference evidence="11" key="2">
    <citation type="submission" date="2025-08" db="UniProtKB">
        <authorList>
            <consortium name="Ensembl"/>
        </authorList>
    </citation>
    <scope>IDENTIFICATION</scope>
</reference>
<reference evidence="12" key="1">
    <citation type="journal article" date="2002" name="Science">
        <title>The draft genome of Ciona intestinalis: insights into chordate and vertebrate origins.</title>
        <authorList>
            <person name="Dehal P."/>
            <person name="Satou Y."/>
            <person name="Campbell R.K."/>
            <person name="Chapman J."/>
            <person name="Degnan B."/>
            <person name="De Tomaso A."/>
            <person name="Davidson B."/>
            <person name="Di Gregorio A."/>
            <person name="Gelpke M."/>
            <person name="Goodstein D.M."/>
            <person name="Harafuji N."/>
            <person name="Hastings K.E."/>
            <person name="Ho I."/>
            <person name="Hotta K."/>
            <person name="Huang W."/>
            <person name="Kawashima T."/>
            <person name="Lemaire P."/>
            <person name="Martinez D."/>
            <person name="Meinertzhagen I.A."/>
            <person name="Necula S."/>
            <person name="Nonaka M."/>
            <person name="Putnam N."/>
            <person name="Rash S."/>
            <person name="Saiga H."/>
            <person name="Satake M."/>
            <person name="Terry A."/>
            <person name="Yamada L."/>
            <person name="Wang H.G."/>
            <person name="Awazu S."/>
            <person name="Azumi K."/>
            <person name="Boore J."/>
            <person name="Branno M."/>
            <person name="Chin-Bow S."/>
            <person name="DeSantis R."/>
            <person name="Doyle S."/>
            <person name="Francino P."/>
            <person name="Keys D.N."/>
            <person name="Haga S."/>
            <person name="Hayashi H."/>
            <person name="Hino K."/>
            <person name="Imai K.S."/>
            <person name="Inaba K."/>
            <person name="Kano S."/>
            <person name="Kobayashi K."/>
            <person name="Kobayashi M."/>
            <person name="Lee B.I."/>
            <person name="Makabe K.W."/>
            <person name="Manohar C."/>
            <person name="Matassi G."/>
            <person name="Medina M."/>
            <person name="Mochizuki Y."/>
            <person name="Mount S."/>
            <person name="Morishita T."/>
            <person name="Miura S."/>
            <person name="Nakayama A."/>
            <person name="Nishizaka S."/>
            <person name="Nomoto H."/>
            <person name="Ohta F."/>
            <person name="Oishi K."/>
            <person name="Rigoutsos I."/>
            <person name="Sano M."/>
            <person name="Sasaki A."/>
            <person name="Sasakura Y."/>
            <person name="Shoguchi E."/>
            <person name="Shin-i T."/>
            <person name="Spagnuolo A."/>
            <person name="Stainier D."/>
            <person name="Suzuki M.M."/>
            <person name="Tassy O."/>
            <person name="Takatori N."/>
            <person name="Tokuoka M."/>
            <person name="Yagi K."/>
            <person name="Yoshizaki F."/>
            <person name="Wada S."/>
            <person name="Zhang C."/>
            <person name="Hyatt P.D."/>
            <person name="Larimer F."/>
            <person name="Detter C."/>
            <person name="Doggett N."/>
            <person name="Glavina T."/>
            <person name="Hawkins T."/>
            <person name="Richardson P."/>
            <person name="Lucas S."/>
            <person name="Kohara Y."/>
            <person name="Levine M."/>
            <person name="Satoh N."/>
            <person name="Rokhsar D.S."/>
        </authorList>
    </citation>
    <scope>NUCLEOTIDE SEQUENCE [LARGE SCALE GENOMIC DNA]</scope>
</reference>
<accession>H2XUP2</accession>
<keyword evidence="4" id="KW-0653">Protein transport</keyword>
<dbReference type="PRINTS" id="PR00219">
    <property type="entry name" value="SYNAPTOBREVN"/>
</dbReference>
<organism evidence="11 12">
    <name type="scientific">Ciona intestinalis</name>
    <name type="common">Transparent sea squirt</name>
    <name type="synonym">Ascidia intestinalis</name>
    <dbReference type="NCBI Taxonomy" id="7719"/>
    <lineage>
        <taxon>Eukaryota</taxon>
        <taxon>Metazoa</taxon>
        <taxon>Chordata</taxon>
        <taxon>Tunicata</taxon>
        <taxon>Ascidiacea</taxon>
        <taxon>Phlebobranchia</taxon>
        <taxon>Cionidae</taxon>
        <taxon>Ciona</taxon>
    </lineage>
</organism>
<dbReference type="InterPro" id="IPR001388">
    <property type="entry name" value="Synaptobrevin-like"/>
</dbReference>
<dbReference type="HOGENOM" id="CLU_064620_5_0_1"/>
<evidence type="ECO:0000256" key="1">
    <source>
        <dbReference type="ARBA" id="ARBA00008025"/>
    </source>
</evidence>
<evidence type="ECO:0000256" key="3">
    <source>
        <dbReference type="ARBA" id="ARBA00022692"/>
    </source>
</evidence>
<dbReference type="FunFam" id="1.20.5.110:FF:000004">
    <property type="entry name" value="Vesicle-associated membrane protein 7"/>
    <property type="match status" value="1"/>
</dbReference>
<keyword evidence="12" id="KW-1185">Reference proteome</keyword>
<dbReference type="Ensembl" id="ENSCINT00000030708.1">
    <property type="protein sequence ID" value="ENSCINP00000033376.1"/>
    <property type="gene ID" value="ENSCING00000023844.1"/>
</dbReference>
<evidence type="ECO:0000256" key="4">
    <source>
        <dbReference type="ARBA" id="ARBA00022927"/>
    </source>
</evidence>
<dbReference type="InterPro" id="IPR016444">
    <property type="entry name" value="Synaptobrevin/VAMP"/>
</dbReference>
<dbReference type="GO" id="GO:0012505">
    <property type="term" value="C:endomembrane system"/>
    <property type="evidence" value="ECO:0007669"/>
    <property type="project" value="UniProtKB-SubCell"/>
</dbReference>
<dbReference type="STRING" id="7719.ENSCINP00000033376"/>
<evidence type="ECO:0000256" key="5">
    <source>
        <dbReference type="ARBA" id="ARBA00022989"/>
    </source>
</evidence>
<dbReference type="PROSITE" id="PS00417">
    <property type="entry name" value="SYNAPTOBREVIN"/>
    <property type="match status" value="1"/>
</dbReference>
<dbReference type="InParanoid" id="H2XUP2"/>
<evidence type="ECO:0000313" key="12">
    <source>
        <dbReference type="Proteomes" id="UP000008144"/>
    </source>
</evidence>
<reference evidence="11" key="3">
    <citation type="submission" date="2025-09" db="UniProtKB">
        <authorList>
            <consortium name="Ensembl"/>
        </authorList>
    </citation>
    <scope>IDENTIFICATION</scope>
</reference>
<dbReference type="GeneTree" id="ENSGT00940000160325"/>
<dbReference type="Pfam" id="PF00957">
    <property type="entry name" value="Synaptobrevin"/>
    <property type="match status" value="1"/>
</dbReference>
<dbReference type="FunCoup" id="H2XUP2">
    <property type="interactions" value="1"/>
</dbReference>
<comment type="subcellular location">
    <subcellularLocation>
        <location evidence="7">Endomembrane system</location>
        <topology evidence="7">Single-pass type IV membrane protein</topology>
    </subcellularLocation>
</comment>
<dbReference type="InterPro" id="IPR042855">
    <property type="entry name" value="V_SNARE_CC"/>
</dbReference>
<dbReference type="GO" id="GO:0035493">
    <property type="term" value="P:SNARE complex assembly"/>
    <property type="evidence" value="ECO:0000318"/>
    <property type="project" value="GO_Central"/>
</dbReference>
<dbReference type="PANTHER" id="PTHR45701">
    <property type="entry name" value="SYNAPTOBREVIN FAMILY MEMBER"/>
    <property type="match status" value="1"/>
</dbReference>
<dbReference type="GO" id="GO:0005886">
    <property type="term" value="C:plasma membrane"/>
    <property type="evidence" value="ECO:0000318"/>
    <property type="project" value="GO_Central"/>
</dbReference>
<proteinExistence type="inferred from homology"/>
<evidence type="ECO:0000313" key="11">
    <source>
        <dbReference type="Ensembl" id="ENSCINP00000033376.1"/>
    </source>
</evidence>
<evidence type="ECO:0000256" key="2">
    <source>
        <dbReference type="ARBA" id="ARBA00022448"/>
    </source>
</evidence>
<evidence type="ECO:0000256" key="7">
    <source>
        <dbReference type="ARBA" id="ARBA00046280"/>
    </source>
</evidence>
<feature type="domain" description="V-SNARE coiled-coil homology" evidence="10">
    <location>
        <begin position="1"/>
        <end position="57"/>
    </location>
</feature>
<sequence>MQNQVGEVTGIMRQNIEKVIERGDKLDDLVDKTEDLQAGAATFKVTAKRIQRKYFWQNKKMLIIIIVIVLIIITLIVLFATGTI</sequence>
<protein>
    <recommendedName>
        <fullName evidence="10">V-SNARE coiled-coil homology domain-containing protein</fullName>
    </recommendedName>
</protein>
<dbReference type="GO" id="GO:0005484">
    <property type="term" value="F:SNAP receptor activity"/>
    <property type="evidence" value="ECO:0000318"/>
    <property type="project" value="GO_Central"/>
</dbReference>
<keyword evidence="8" id="KW-0175">Coiled coil</keyword>
<keyword evidence="3 9" id="KW-0812">Transmembrane</keyword>
<dbReference type="Gene3D" id="1.20.5.110">
    <property type="match status" value="1"/>
</dbReference>
<name>H2XUP2_CIOIN</name>
<dbReference type="GO" id="GO:0006906">
    <property type="term" value="P:vesicle fusion"/>
    <property type="evidence" value="ECO:0000318"/>
    <property type="project" value="GO_Central"/>
</dbReference>
<dbReference type="SUPFAM" id="SSF58038">
    <property type="entry name" value="SNARE fusion complex"/>
    <property type="match status" value="1"/>
</dbReference>